<dbReference type="AlphaFoldDB" id="A0A9X6TME9"/>
<dbReference type="PROSITE" id="PS51257">
    <property type="entry name" value="PROKAR_LIPOPROTEIN"/>
    <property type="match status" value="1"/>
</dbReference>
<evidence type="ECO:0000256" key="1">
    <source>
        <dbReference type="SAM" id="MobiDB-lite"/>
    </source>
</evidence>
<evidence type="ECO:0000256" key="2">
    <source>
        <dbReference type="SAM" id="SignalP"/>
    </source>
</evidence>
<feature type="compositionally biased region" description="Basic and acidic residues" evidence="1">
    <location>
        <begin position="44"/>
        <end position="66"/>
    </location>
</feature>
<sequence>MKSFKRVLIVGMALTTVSILGACSSDTDVLTKVGVKQPAKAEGDVLKEQKKTPMTTSKRESIKNEDAPSSQKRYISHDESKKIEEGMMYTDILNTIDYGGENIKHYNNNEKRVFYTEKDTDGTYEIMVELNTYGYVVNIERTAIKDTEKDTEKDKEKDKENRVSTKRIEEPVKEYEEKNDRVPWYKDVNNNSAAVSYNHYLKIKKGMPANQVKAAIGQPHVIEKYKSYSVYDYTGYGGEGSLRVIFEPNGTVTDVVEDGLPR</sequence>
<reference evidence="3 4" key="1">
    <citation type="submission" date="2017-09" db="EMBL/GenBank/DDBJ databases">
        <title>Large-scale bioinformatics analysis of Bacillus genomes uncovers conserved roles of natural products in bacterial physiology.</title>
        <authorList>
            <consortium name="Agbiome Team Llc"/>
            <person name="Bleich R.M."/>
            <person name="Grubbs K.J."/>
            <person name="Santa Maria K.C."/>
            <person name="Allen S.E."/>
            <person name="Farag S."/>
            <person name="Shank E.A."/>
            <person name="Bowers A."/>
        </authorList>
    </citation>
    <scope>NUCLEOTIDE SEQUENCE [LARGE SCALE GENOMIC DNA]</scope>
    <source>
        <strain evidence="3 4">AFS089089</strain>
    </source>
</reference>
<accession>A0A9X6TME9</accession>
<name>A0A9X6TME9_BACTU</name>
<feature type="region of interest" description="Disordered" evidence="1">
    <location>
        <begin position="44"/>
        <end position="76"/>
    </location>
</feature>
<dbReference type="RefSeq" id="WP_098902095.1">
    <property type="nucleotide sequence ID" value="NZ_NVNL01000022.1"/>
</dbReference>
<dbReference type="EMBL" id="NVNL01000022">
    <property type="protein sequence ID" value="PEA88918.1"/>
    <property type="molecule type" value="Genomic_DNA"/>
</dbReference>
<organism evidence="3 4">
    <name type="scientific">Bacillus thuringiensis</name>
    <dbReference type="NCBI Taxonomy" id="1428"/>
    <lineage>
        <taxon>Bacteria</taxon>
        <taxon>Bacillati</taxon>
        <taxon>Bacillota</taxon>
        <taxon>Bacilli</taxon>
        <taxon>Bacillales</taxon>
        <taxon>Bacillaceae</taxon>
        <taxon>Bacillus</taxon>
        <taxon>Bacillus cereus group</taxon>
    </lineage>
</organism>
<feature type="chain" id="PRO_5040759041" description="SmpA / OmlA family protein" evidence="2">
    <location>
        <begin position="23"/>
        <end position="262"/>
    </location>
</feature>
<dbReference type="Proteomes" id="UP000220702">
    <property type="component" value="Unassembled WGS sequence"/>
</dbReference>
<evidence type="ECO:0000313" key="3">
    <source>
        <dbReference type="EMBL" id="PEA88918.1"/>
    </source>
</evidence>
<evidence type="ECO:0008006" key="5">
    <source>
        <dbReference type="Google" id="ProtNLM"/>
    </source>
</evidence>
<evidence type="ECO:0000313" key="4">
    <source>
        <dbReference type="Proteomes" id="UP000220702"/>
    </source>
</evidence>
<proteinExistence type="predicted"/>
<gene>
    <name evidence="3" type="ORF">CON71_16500</name>
</gene>
<comment type="caution">
    <text evidence="3">The sequence shown here is derived from an EMBL/GenBank/DDBJ whole genome shotgun (WGS) entry which is preliminary data.</text>
</comment>
<protein>
    <recommendedName>
        <fullName evidence="5">SmpA / OmlA family protein</fullName>
    </recommendedName>
</protein>
<feature type="signal peptide" evidence="2">
    <location>
        <begin position="1"/>
        <end position="22"/>
    </location>
</feature>
<keyword evidence="2" id="KW-0732">Signal</keyword>